<proteinExistence type="predicted"/>
<comment type="caution">
    <text evidence="2">The sequence shown here is derived from an EMBL/GenBank/DDBJ whole genome shotgun (WGS) entry which is preliminary data.</text>
</comment>
<dbReference type="InterPro" id="IPR015032">
    <property type="entry name" value="ThsB__TIR-like_domain"/>
</dbReference>
<accession>A0A8G2C7Z4</accession>
<reference evidence="2 3" key="1">
    <citation type="submission" date="2016-11" db="EMBL/GenBank/DDBJ databases">
        <authorList>
            <person name="Varghese N."/>
            <person name="Submissions S."/>
        </authorList>
    </citation>
    <scope>NUCLEOTIDE SEQUENCE [LARGE SCALE GENOMIC DNA]</scope>
    <source>
        <strain evidence="2 3">DSM 17919</strain>
    </source>
</reference>
<dbReference type="Proteomes" id="UP000184001">
    <property type="component" value="Unassembled WGS sequence"/>
</dbReference>
<sequence>MHKVFISYHHENDQDYKQKLLDMNKKDEIFIDRSVDTGNVKDNLPPEKIRTIIRDNYLKDTTVTILLVGTETKNRKHIDWELYSSMYNGVKNKQSGIVVIHLPDAECNGCTVAHEGEQEFIYPNLDSWKKFSKREEYHKLYPDVPERIIDNLLKENVHISVTDWNMVCTDPEKLRFLINKTFDDKGKCEYDMSRPMRKRNN</sequence>
<organism evidence="2 3">
    <name type="scientific">Halodesulfovibrio aestuarii</name>
    <dbReference type="NCBI Taxonomy" id="126333"/>
    <lineage>
        <taxon>Bacteria</taxon>
        <taxon>Pseudomonadati</taxon>
        <taxon>Thermodesulfobacteriota</taxon>
        <taxon>Desulfovibrionia</taxon>
        <taxon>Desulfovibrionales</taxon>
        <taxon>Desulfovibrionaceae</taxon>
        <taxon>Halodesulfovibrio</taxon>
    </lineage>
</organism>
<evidence type="ECO:0000259" key="1">
    <source>
        <dbReference type="Pfam" id="PF08937"/>
    </source>
</evidence>
<evidence type="ECO:0000313" key="2">
    <source>
        <dbReference type="EMBL" id="SHI72910.1"/>
    </source>
</evidence>
<dbReference type="RefSeq" id="WP_020001922.1">
    <property type="nucleotide sequence ID" value="NZ_CP192219.1"/>
</dbReference>
<dbReference type="Pfam" id="PF08937">
    <property type="entry name" value="ThsB_TIR"/>
    <property type="match status" value="1"/>
</dbReference>
<gene>
    <name evidence="2" type="ORF">SAMN05660830_00796</name>
</gene>
<protein>
    <submittedName>
        <fullName evidence="2">MTH538 TIR-like domain</fullName>
    </submittedName>
</protein>
<dbReference type="AlphaFoldDB" id="A0A8G2C7Z4"/>
<dbReference type="EMBL" id="FQZR01000002">
    <property type="protein sequence ID" value="SHI72910.1"/>
    <property type="molecule type" value="Genomic_DNA"/>
</dbReference>
<name>A0A8G2C7Z4_9BACT</name>
<evidence type="ECO:0000313" key="3">
    <source>
        <dbReference type="Proteomes" id="UP000184001"/>
    </source>
</evidence>
<feature type="domain" description="Thoeris protein ThsB TIR-like" evidence="1">
    <location>
        <begin position="5"/>
        <end position="105"/>
    </location>
</feature>